<dbReference type="Proteomes" id="UP000002730">
    <property type="component" value="Chromosome"/>
</dbReference>
<evidence type="ECO:0008006" key="3">
    <source>
        <dbReference type="Google" id="ProtNLM"/>
    </source>
</evidence>
<dbReference type="STRING" id="573061.Clocel_3537"/>
<evidence type="ECO:0000313" key="1">
    <source>
        <dbReference type="EMBL" id="ADL53213.1"/>
    </source>
</evidence>
<name>D9SV28_CLOC7</name>
<dbReference type="OrthoDB" id="1690493at2"/>
<proteinExistence type="predicted"/>
<reference evidence="1 2" key="1">
    <citation type="submission" date="2010-08" db="EMBL/GenBank/DDBJ databases">
        <title>Complete sequence of Clostridium cellulovorans 743B.</title>
        <authorList>
            <consortium name="US DOE Joint Genome Institute"/>
            <person name="Lucas S."/>
            <person name="Copeland A."/>
            <person name="Lapidus A."/>
            <person name="Cheng J.-F."/>
            <person name="Bruce D."/>
            <person name="Goodwin L."/>
            <person name="Pitluck S."/>
            <person name="Chertkov O."/>
            <person name="Detter J.C."/>
            <person name="Han C."/>
            <person name="Tapia R."/>
            <person name="Land M."/>
            <person name="Hauser L."/>
            <person name="Chang Y.-J."/>
            <person name="Jeffries C."/>
            <person name="Kyrpides N."/>
            <person name="Ivanova N."/>
            <person name="Mikhailova N."/>
            <person name="Hemme C.L."/>
            <person name="Woyke T."/>
        </authorList>
    </citation>
    <scope>NUCLEOTIDE SEQUENCE [LARGE SCALE GENOMIC DNA]</scope>
    <source>
        <strain evidence="2">ATCC 35296 / DSM 3052 / OCM 3 / 743B</strain>
    </source>
</reference>
<gene>
    <name evidence="1" type="ordered locus">Clocel_3537</name>
</gene>
<protein>
    <recommendedName>
        <fullName evidence="3">Chloramphenicol resistance protein</fullName>
    </recommendedName>
</protein>
<dbReference type="HOGENOM" id="CLU_144705_0_0_9"/>
<dbReference type="EMBL" id="CP002160">
    <property type="protein sequence ID" value="ADL53213.1"/>
    <property type="molecule type" value="Genomic_DNA"/>
</dbReference>
<dbReference type="KEGG" id="ccb:Clocel_3537"/>
<evidence type="ECO:0000313" key="2">
    <source>
        <dbReference type="Proteomes" id="UP000002730"/>
    </source>
</evidence>
<dbReference type="AlphaFoldDB" id="D9SV28"/>
<accession>D9SV28</accession>
<organism evidence="1 2">
    <name type="scientific">Clostridium cellulovorans (strain ATCC 35296 / DSM 3052 / OCM 3 / 743B)</name>
    <dbReference type="NCBI Taxonomy" id="573061"/>
    <lineage>
        <taxon>Bacteria</taxon>
        <taxon>Bacillati</taxon>
        <taxon>Bacillota</taxon>
        <taxon>Clostridia</taxon>
        <taxon>Eubacteriales</taxon>
        <taxon>Clostridiaceae</taxon>
        <taxon>Clostridium</taxon>
    </lineage>
</organism>
<dbReference type="eggNOG" id="ENOG5032TS2">
    <property type="taxonomic scope" value="Bacteria"/>
</dbReference>
<keyword evidence="2" id="KW-1185">Reference proteome</keyword>
<dbReference type="RefSeq" id="WP_013291873.1">
    <property type="nucleotide sequence ID" value="NC_014393.1"/>
</dbReference>
<sequence length="142" mass="16618">MIIEAIKDFIKTCPYLEEFEGGIRINVNYLDGESVMYSIEEIPTEQVLKQYINGDSLRQLQFTFCSRESYSADVLQNIANSKFYEDFANWVEEQNDNENLPLLANKFEATEIKVLTNGYAVQVSEDTARYQIDLRLKYMKRK</sequence>